<dbReference type="EMBL" id="CP012173">
    <property type="protein sequence ID" value="AKV77138.1"/>
    <property type="molecule type" value="Genomic_DNA"/>
</dbReference>
<comment type="catalytic activity">
    <reaction evidence="1 8">
        <text>1-(5-phospho-beta-D-ribosyl)-ATP + H2O = 1-(5-phospho-beta-D-ribosyl)-5'-AMP + diphosphate + H(+)</text>
        <dbReference type="Rhea" id="RHEA:22828"/>
        <dbReference type="ChEBI" id="CHEBI:15377"/>
        <dbReference type="ChEBI" id="CHEBI:15378"/>
        <dbReference type="ChEBI" id="CHEBI:33019"/>
        <dbReference type="ChEBI" id="CHEBI:59457"/>
        <dbReference type="ChEBI" id="CHEBI:73183"/>
        <dbReference type="EC" id="3.6.1.31"/>
    </reaction>
</comment>
<dbReference type="PANTHER" id="PTHR42945">
    <property type="entry name" value="HISTIDINE BIOSYNTHESIS BIFUNCTIONAL PROTEIN"/>
    <property type="match status" value="1"/>
</dbReference>
<evidence type="ECO:0000313" key="18">
    <source>
        <dbReference type="Proteomes" id="UP000062398"/>
    </source>
</evidence>
<evidence type="ECO:0000256" key="4">
    <source>
        <dbReference type="ARBA" id="ARBA00022741"/>
    </source>
</evidence>
<dbReference type="SMR" id="A0A088E8R1"/>
<dbReference type="HAMAP" id="MF_01020">
    <property type="entry name" value="HisE"/>
    <property type="match status" value="1"/>
</dbReference>
<dbReference type="SUPFAM" id="SSF101386">
    <property type="entry name" value="all-alpha NTP pyrophosphatases"/>
    <property type="match status" value="1"/>
</dbReference>
<evidence type="ECO:0000313" key="14">
    <source>
        <dbReference type="EMBL" id="AKV83865.1"/>
    </source>
</evidence>
<organism evidence="9 15">
    <name type="scientific">Metallosphaera sedula</name>
    <dbReference type="NCBI Taxonomy" id="43687"/>
    <lineage>
        <taxon>Archaea</taxon>
        <taxon>Thermoproteota</taxon>
        <taxon>Thermoprotei</taxon>
        <taxon>Sulfolobales</taxon>
        <taxon>Sulfolobaceae</taxon>
        <taxon>Metallosphaera</taxon>
    </lineage>
</organism>
<keyword evidence="8" id="KW-0963">Cytoplasm</keyword>
<dbReference type="Pfam" id="PF01503">
    <property type="entry name" value="PRA-PH"/>
    <property type="match status" value="1"/>
</dbReference>
<dbReference type="Proteomes" id="UP000062475">
    <property type="component" value="Chromosome"/>
</dbReference>
<evidence type="ECO:0000313" key="11">
    <source>
        <dbReference type="EMBL" id="AKV77138.1"/>
    </source>
</evidence>
<comment type="subcellular location">
    <subcellularLocation>
        <location evidence="8">Cytoplasm</location>
    </subcellularLocation>
</comment>
<evidence type="ECO:0000256" key="2">
    <source>
        <dbReference type="ARBA" id="ARBA00005204"/>
    </source>
</evidence>
<dbReference type="GO" id="GO:0000105">
    <property type="term" value="P:L-histidine biosynthetic process"/>
    <property type="evidence" value="ECO:0007669"/>
    <property type="project" value="UniProtKB-UniRule"/>
</dbReference>
<proteinExistence type="inferred from homology"/>
<dbReference type="Proteomes" id="UP000056255">
    <property type="component" value="Chromosome"/>
</dbReference>
<dbReference type="OMA" id="DLWFHCM"/>
<dbReference type="EMBL" id="CP012176">
    <property type="protein sequence ID" value="AKV83865.1"/>
    <property type="molecule type" value="Genomic_DNA"/>
</dbReference>
<dbReference type="AlphaFoldDB" id="A0A088E8R1"/>
<evidence type="ECO:0000256" key="5">
    <source>
        <dbReference type="ARBA" id="ARBA00022801"/>
    </source>
</evidence>
<dbReference type="Gene3D" id="1.10.287.1080">
    <property type="entry name" value="MazG-like"/>
    <property type="match status" value="1"/>
</dbReference>
<sequence length="93" mass="10362">MTDVLEELSGIIAQRLREMPEGSYTASLAKKGKGYVARKVGEEAVEVVVASLSEGRERVVSETADLIYHLLVLLAMEGISLDEVRDELRRRMK</sequence>
<dbReference type="EMBL" id="CP008822">
    <property type="protein sequence ID" value="AIM28072.1"/>
    <property type="molecule type" value="Genomic_DNA"/>
</dbReference>
<evidence type="ECO:0000256" key="7">
    <source>
        <dbReference type="ARBA" id="ARBA00023102"/>
    </source>
</evidence>
<gene>
    <name evidence="8" type="primary">hisE</name>
    <name evidence="9" type="ORF">HA72_1948</name>
    <name evidence="10" type="ORF">MsedA_1998</name>
    <name evidence="11" type="ORF">MsedB_2000</name>
    <name evidence="12" type="ORF">MsedC_1998</name>
    <name evidence="13" type="ORF">MsedD_1999</name>
    <name evidence="14" type="ORF">MsedE_1999</name>
</gene>
<reference evidence="9 15" key="1">
    <citation type="journal article" date="2014" name="J. Bacteriol.">
        <title>Role of an Archaeal PitA Transporter in the Copper and Arsenic Resistance of Metallosphaera sedula, an Extreme Thermoacidophile.</title>
        <authorList>
            <person name="McCarthy S."/>
            <person name="Ai C."/>
            <person name="Wheaton G."/>
            <person name="Tevatia R."/>
            <person name="Eckrich V."/>
            <person name="Kelly R."/>
            <person name="Blum P."/>
        </authorList>
    </citation>
    <scope>NUCLEOTIDE SEQUENCE [LARGE SCALE GENOMIC DNA]</scope>
    <source>
        <strain evidence="9 15">CuR1</strain>
    </source>
</reference>
<dbReference type="EMBL" id="CP012175">
    <property type="protein sequence ID" value="AKV81633.1"/>
    <property type="molecule type" value="Genomic_DNA"/>
</dbReference>
<dbReference type="Proteomes" id="UP000068832">
    <property type="component" value="Chromosome"/>
</dbReference>
<evidence type="ECO:0000256" key="1">
    <source>
        <dbReference type="ARBA" id="ARBA00001460"/>
    </source>
</evidence>
<reference evidence="17 18" key="2">
    <citation type="journal article" date="2015" name="Genome Announc.">
        <title>Complete Genome Sequences of Evolved Arsenate-Resistant Metallosphaera sedula Strains.</title>
        <authorList>
            <person name="Ai C."/>
            <person name="McCarthy S."/>
            <person name="Schackwitz W."/>
            <person name="Martin J."/>
            <person name="Lipzen A."/>
            <person name="Blum P."/>
        </authorList>
    </citation>
    <scope>NUCLEOTIDE SEQUENCE [LARGE SCALE GENOMIC DNA]</scope>
    <source>
        <strain evidence="12 18">ARS120-1</strain>
        <strain evidence="13 17">ARS120-2</strain>
        <strain evidence="10 20">ARS50-1</strain>
        <strain evidence="11 19">ARS50-2</strain>
    </source>
</reference>
<accession>A0A088E8R1</accession>
<dbReference type="EMBL" id="CP012174">
    <property type="protein sequence ID" value="AKV79388.1"/>
    <property type="molecule type" value="Genomic_DNA"/>
</dbReference>
<keyword evidence="7 8" id="KW-0368">Histidine biosynthesis</keyword>
<reference evidence="14 16" key="3">
    <citation type="submission" date="2015-07" db="EMBL/GenBank/DDBJ databases">
        <title>Physiological, transcriptional responses and genome re-sequencing of acid resistant extremely thermoacidophilic Metallosphaera sedula SARC-M1.</title>
        <authorList>
            <person name="Ai C."/>
            <person name="McCarthy S."/>
            <person name="Eckrich V."/>
            <person name="Rudrappa D."/>
            <person name="Qiu G."/>
            <person name="Blum P."/>
        </authorList>
    </citation>
    <scope>NUCLEOTIDE SEQUENCE [LARGE SCALE GENOMIC DNA]</scope>
    <source>
        <strain evidence="14 16">SARC-M1</strain>
    </source>
</reference>
<dbReference type="Proteomes" id="UP000029084">
    <property type="component" value="Chromosome"/>
</dbReference>
<dbReference type="PANTHER" id="PTHR42945:SF1">
    <property type="entry name" value="HISTIDINE BIOSYNTHESIS BIFUNCTIONAL PROTEIN HIS7"/>
    <property type="match status" value="1"/>
</dbReference>
<dbReference type="CDD" id="cd11534">
    <property type="entry name" value="NTP-PPase_HisIE_like"/>
    <property type="match status" value="1"/>
</dbReference>
<dbReference type="PATRIC" id="fig|43687.5.peg.2107"/>
<dbReference type="RefSeq" id="WP_012021875.1">
    <property type="nucleotide sequence ID" value="NZ_AP019770.1"/>
</dbReference>
<evidence type="ECO:0000313" key="20">
    <source>
        <dbReference type="Proteomes" id="UP000068832"/>
    </source>
</evidence>
<evidence type="ECO:0000256" key="3">
    <source>
        <dbReference type="ARBA" id="ARBA00022605"/>
    </source>
</evidence>
<dbReference type="GO" id="GO:0004636">
    <property type="term" value="F:phosphoribosyl-ATP diphosphatase activity"/>
    <property type="evidence" value="ECO:0007669"/>
    <property type="project" value="UniProtKB-UniRule"/>
</dbReference>
<dbReference type="GeneID" id="97612945"/>
<evidence type="ECO:0000256" key="6">
    <source>
        <dbReference type="ARBA" id="ARBA00022840"/>
    </source>
</evidence>
<evidence type="ECO:0000313" key="16">
    <source>
        <dbReference type="Proteomes" id="UP000056255"/>
    </source>
</evidence>
<comment type="similarity">
    <text evidence="8">Belongs to the PRA-PH family.</text>
</comment>
<comment type="pathway">
    <text evidence="2 8">Amino-acid biosynthesis; L-histidine biosynthesis; L-histidine from 5-phospho-alpha-D-ribose 1-diphosphate: step 2/9.</text>
</comment>
<dbReference type="UniPathway" id="UPA00031">
    <property type="reaction ID" value="UER00007"/>
</dbReference>
<dbReference type="EMBL" id="CP012172">
    <property type="protein sequence ID" value="AKV74900.1"/>
    <property type="molecule type" value="Genomic_DNA"/>
</dbReference>
<dbReference type="OrthoDB" id="39686at2157"/>
<dbReference type="GO" id="GO:0005524">
    <property type="term" value="F:ATP binding"/>
    <property type="evidence" value="ECO:0007669"/>
    <property type="project" value="UniProtKB-KW"/>
</dbReference>
<dbReference type="NCBIfam" id="TIGR03188">
    <property type="entry name" value="histidine_hisI"/>
    <property type="match status" value="1"/>
</dbReference>
<evidence type="ECO:0000313" key="9">
    <source>
        <dbReference type="EMBL" id="AIM28072.1"/>
    </source>
</evidence>
<protein>
    <recommendedName>
        <fullName evidence="8">Phosphoribosyl-ATP pyrophosphatase</fullName>
        <shortName evidence="8">PRA-PH</shortName>
        <ecNumber evidence="8">3.6.1.31</ecNumber>
    </recommendedName>
</protein>
<dbReference type="Proteomes" id="UP000061362">
    <property type="component" value="Chromosome"/>
</dbReference>
<dbReference type="EC" id="3.6.1.31" evidence="8"/>
<evidence type="ECO:0000313" key="17">
    <source>
        <dbReference type="Proteomes" id="UP000061362"/>
    </source>
</evidence>
<evidence type="ECO:0000313" key="12">
    <source>
        <dbReference type="EMBL" id="AKV79388.1"/>
    </source>
</evidence>
<evidence type="ECO:0000313" key="13">
    <source>
        <dbReference type="EMBL" id="AKV81633.1"/>
    </source>
</evidence>
<dbReference type="InterPro" id="IPR008179">
    <property type="entry name" value="HisE"/>
</dbReference>
<evidence type="ECO:0000313" key="10">
    <source>
        <dbReference type="EMBL" id="AKV74900.1"/>
    </source>
</evidence>
<dbReference type="Proteomes" id="UP000062398">
    <property type="component" value="Chromosome"/>
</dbReference>
<keyword evidence="3 8" id="KW-0028">Amino-acid biosynthesis</keyword>
<keyword evidence="4 8" id="KW-0547">Nucleotide-binding</keyword>
<evidence type="ECO:0000313" key="19">
    <source>
        <dbReference type="Proteomes" id="UP000062475"/>
    </source>
</evidence>
<dbReference type="GO" id="GO:0005737">
    <property type="term" value="C:cytoplasm"/>
    <property type="evidence" value="ECO:0007669"/>
    <property type="project" value="UniProtKB-SubCell"/>
</dbReference>
<evidence type="ECO:0000313" key="15">
    <source>
        <dbReference type="Proteomes" id="UP000029084"/>
    </source>
</evidence>
<evidence type="ECO:0000256" key="8">
    <source>
        <dbReference type="HAMAP-Rule" id="MF_01020"/>
    </source>
</evidence>
<name>A0A088E8R1_9CREN</name>
<dbReference type="InterPro" id="IPR021130">
    <property type="entry name" value="PRib-ATP_PPHydrolase-like"/>
</dbReference>
<keyword evidence="6 8" id="KW-0067">ATP-binding</keyword>
<keyword evidence="5 8" id="KW-0378">Hydrolase</keyword>